<reference evidence="1 2" key="1">
    <citation type="submission" date="2016-05" db="EMBL/GenBank/DDBJ databases">
        <title>Single-cell genome of chain-forming Candidatus Thiomargarita nelsonii and comparison to other large sulfur-oxidizing bacteria.</title>
        <authorList>
            <person name="Winkel M."/>
            <person name="Salman V."/>
            <person name="Woyke T."/>
            <person name="Schulz-Vogt H."/>
            <person name="Richter M."/>
            <person name="Flood B."/>
            <person name="Bailey J."/>
            <person name="Amann R."/>
            <person name="Mussmann M."/>
        </authorList>
    </citation>
    <scope>NUCLEOTIDE SEQUENCE [LARGE SCALE GENOMIC DNA]</scope>
    <source>
        <strain evidence="1 2">THI036</strain>
    </source>
</reference>
<dbReference type="Pfam" id="PF03692">
    <property type="entry name" value="CxxCxxCC"/>
    <property type="match status" value="1"/>
</dbReference>
<keyword evidence="2" id="KW-1185">Reference proteome</keyword>
<dbReference type="EMBL" id="LUTY01002597">
    <property type="protein sequence ID" value="OAD19958.1"/>
    <property type="molecule type" value="Genomic_DNA"/>
</dbReference>
<dbReference type="AlphaFoldDB" id="A0A0A6NX45"/>
<evidence type="ECO:0000313" key="1">
    <source>
        <dbReference type="EMBL" id="OAD19958.1"/>
    </source>
</evidence>
<accession>A0A0A6NX45</accession>
<gene>
    <name evidence="1" type="ORF">THIOM_004367</name>
</gene>
<protein>
    <submittedName>
        <fullName evidence="1">Protein belonging to Uncharacterized protein family UPF0153</fullName>
    </submittedName>
</protein>
<evidence type="ECO:0000313" key="2">
    <source>
        <dbReference type="Proteomes" id="UP000076962"/>
    </source>
</evidence>
<dbReference type="InterPro" id="IPR005358">
    <property type="entry name" value="Puta_zinc/iron-chelating_dom"/>
</dbReference>
<comment type="caution">
    <text evidence="1">The sequence shown here is derived from an EMBL/GenBank/DDBJ whole genome shotgun (WGS) entry which is preliminary data.</text>
</comment>
<organism evidence="1 2">
    <name type="scientific">Candidatus Thiomargarita nelsonii</name>
    <dbReference type="NCBI Taxonomy" id="1003181"/>
    <lineage>
        <taxon>Bacteria</taxon>
        <taxon>Pseudomonadati</taxon>
        <taxon>Pseudomonadota</taxon>
        <taxon>Gammaproteobacteria</taxon>
        <taxon>Thiotrichales</taxon>
        <taxon>Thiotrichaceae</taxon>
        <taxon>Thiomargarita</taxon>
    </lineage>
</organism>
<dbReference type="Proteomes" id="UP000076962">
    <property type="component" value="Unassembled WGS sequence"/>
</dbReference>
<name>A0A0A6NX45_9GAMM</name>
<proteinExistence type="predicted"/>
<sequence>MKKTSNTHQAGIFKVDIETPLGPIKSNVTVDTGPMRLAELVPSAIELTNILMQRAEKKQNDQGKTVSCKAGCGACCRQMVPLSAPEAFFVVDLLNSIQGEKKQVFVERFNQIAKRLEAQHVIDLFLSENFDDDKVYALAMDYFSWQIPCPFLINESCAIHSFRPVACREYSVTSAPQLCSTPFSGKVNKIPMPLPLSMPLARLTADLTSLDIKLIPLSLAPLWVQKHMPINQQTWQGLELFKAFIEHLGPAHPGNEINRW</sequence>